<dbReference type="Proteomes" id="UP000182471">
    <property type="component" value="Unassembled WGS sequence"/>
</dbReference>
<protein>
    <submittedName>
        <fullName evidence="1">Uncharacterized protein</fullName>
    </submittedName>
</protein>
<proteinExistence type="predicted"/>
<sequence>MEKIKDIITTTYKYDDKYLIDVVENKEEEFFEAWLYGKENTQKLAILTVPTTNIEFKDMVLTDSAFLALVDSSIHNEHLIEMYEEVCGEE</sequence>
<name>A0A1H9S3M8_9FIRM</name>
<dbReference type="RefSeq" id="WP_029067249.1">
    <property type="nucleotide sequence ID" value="NZ_FOGW01000010.1"/>
</dbReference>
<evidence type="ECO:0000313" key="1">
    <source>
        <dbReference type="EMBL" id="SER79666.1"/>
    </source>
</evidence>
<dbReference type="EMBL" id="FOGW01000010">
    <property type="protein sequence ID" value="SER79666.1"/>
    <property type="molecule type" value="Genomic_DNA"/>
</dbReference>
<accession>A0A1H9S3M8</accession>
<keyword evidence="2" id="KW-1185">Reference proteome</keyword>
<gene>
    <name evidence="1" type="ORF">SAMN02910429_01126</name>
</gene>
<evidence type="ECO:0000313" key="2">
    <source>
        <dbReference type="Proteomes" id="UP000182471"/>
    </source>
</evidence>
<reference evidence="2" key="1">
    <citation type="submission" date="2016-10" db="EMBL/GenBank/DDBJ databases">
        <authorList>
            <person name="Varghese N."/>
            <person name="Submissions S."/>
        </authorList>
    </citation>
    <scope>NUCLEOTIDE SEQUENCE [LARGE SCALE GENOMIC DNA]</scope>
    <source>
        <strain evidence="2">S1b</strain>
    </source>
</reference>
<dbReference type="AlphaFoldDB" id="A0A1H9S3M8"/>
<organism evidence="1 2">
    <name type="scientific">Lachnobacterium bovis</name>
    <dbReference type="NCBI Taxonomy" id="140626"/>
    <lineage>
        <taxon>Bacteria</taxon>
        <taxon>Bacillati</taxon>
        <taxon>Bacillota</taxon>
        <taxon>Clostridia</taxon>
        <taxon>Lachnospirales</taxon>
        <taxon>Lachnospiraceae</taxon>
        <taxon>Lachnobacterium</taxon>
    </lineage>
</organism>